<evidence type="ECO:0000256" key="1">
    <source>
        <dbReference type="SAM" id="Phobius"/>
    </source>
</evidence>
<dbReference type="STRING" id="1798384.A3D03_05015"/>
<evidence type="ECO:0000313" key="3">
    <source>
        <dbReference type="Proteomes" id="UP000177092"/>
    </source>
</evidence>
<feature type="transmembrane region" description="Helical" evidence="1">
    <location>
        <begin position="6"/>
        <end position="23"/>
    </location>
</feature>
<gene>
    <name evidence="2" type="ORF">A3D03_05015</name>
</gene>
<proteinExistence type="predicted"/>
<evidence type="ECO:0008006" key="4">
    <source>
        <dbReference type="Google" id="ProtNLM"/>
    </source>
</evidence>
<dbReference type="EMBL" id="MFJN01000003">
    <property type="protein sequence ID" value="OGG22388.1"/>
    <property type="molecule type" value="Genomic_DNA"/>
</dbReference>
<organism evidence="2 3">
    <name type="scientific">Candidatus Gottesmanbacteria bacterium RIFCSPHIGHO2_02_FULL_40_13</name>
    <dbReference type="NCBI Taxonomy" id="1798384"/>
    <lineage>
        <taxon>Bacteria</taxon>
        <taxon>Candidatus Gottesmaniibacteriota</taxon>
    </lineage>
</organism>
<sequence>MSGYLLTIFILWMLIYFTQRKYNLVLFNSLPITKFIVIILCIFVLPGFITDLIAIEFEWYIFPESSTYLWMTSLGIPVEEILFFITVPIWILILWKLSLKVVSQSK</sequence>
<feature type="transmembrane region" description="Helical" evidence="1">
    <location>
        <begin position="35"/>
        <end position="61"/>
    </location>
</feature>
<protein>
    <recommendedName>
        <fullName evidence="4">Lycopene cyclase domain-containing protein</fullName>
    </recommendedName>
</protein>
<dbReference type="Proteomes" id="UP000177092">
    <property type="component" value="Unassembled WGS sequence"/>
</dbReference>
<keyword evidence="1" id="KW-0472">Membrane</keyword>
<name>A0A1F6ACE1_9BACT</name>
<keyword evidence="1" id="KW-1133">Transmembrane helix</keyword>
<keyword evidence="1" id="KW-0812">Transmembrane</keyword>
<evidence type="ECO:0000313" key="2">
    <source>
        <dbReference type="EMBL" id="OGG22388.1"/>
    </source>
</evidence>
<comment type="caution">
    <text evidence="2">The sequence shown here is derived from an EMBL/GenBank/DDBJ whole genome shotgun (WGS) entry which is preliminary data.</text>
</comment>
<reference evidence="2 3" key="1">
    <citation type="journal article" date="2016" name="Nat. Commun.">
        <title>Thousands of microbial genomes shed light on interconnected biogeochemical processes in an aquifer system.</title>
        <authorList>
            <person name="Anantharaman K."/>
            <person name="Brown C.T."/>
            <person name="Hug L.A."/>
            <person name="Sharon I."/>
            <person name="Castelle C.J."/>
            <person name="Probst A.J."/>
            <person name="Thomas B.C."/>
            <person name="Singh A."/>
            <person name="Wilkins M.J."/>
            <person name="Karaoz U."/>
            <person name="Brodie E.L."/>
            <person name="Williams K.H."/>
            <person name="Hubbard S.S."/>
            <person name="Banfield J.F."/>
        </authorList>
    </citation>
    <scope>NUCLEOTIDE SEQUENCE [LARGE SCALE GENOMIC DNA]</scope>
</reference>
<feature type="transmembrane region" description="Helical" evidence="1">
    <location>
        <begin position="81"/>
        <end position="99"/>
    </location>
</feature>
<accession>A0A1F6ACE1</accession>
<dbReference type="AlphaFoldDB" id="A0A1F6ACE1"/>